<keyword evidence="3 5" id="KW-0378">Hydrolase</keyword>
<dbReference type="UniPathway" id="UPA00130">
    <property type="reaction ID" value="UER00193"/>
</dbReference>
<evidence type="ECO:0000256" key="3">
    <source>
        <dbReference type="ARBA" id="ARBA00022801"/>
    </source>
</evidence>
<dbReference type="NCBIfam" id="TIGR01484">
    <property type="entry name" value="HAD-SF-IIB"/>
    <property type="match status" value="1"/>
</dbReference>
<gene>
    <name evidence="5" type="primary">mngB</name>
    <name evidence="7" type="ORF">apy_07950</name>
</gene>
<dbReference type="EC" id="3.1.3.70" evidence="5 6"/>
<comment type="function">
    <text evidence="5">Hydrolyzes mannosyl-3-phosphoglycerate (MPG) to form the osmolyte mannosylglycerate (MG).</text>
</comment>
<evidence type="ECO:0000256" key="2">
    <source>
        <dbReference type="ARBA" id="ARBA00022723"/>
    </source>
</evidence>
<dbReference type="GO" id="GO:0046872">
    <property type="term" value="F:metal ion binding"/>
    <property type="evidence" value="ECO:0007669"/>
    <property type="project" value="UniProtKB-KW"/>
</dbReference>
<evidence type="ECO:0000313" key="8">
    <source>
        <dbReference type="Proteomes" id="UP000291213"/>
    </source>
</evidence>
<comment type="pathway">
    <text evidence="5">Carbohydrate biosynthesis; 2-(alpha-D-mannosyl)-D-glycerate biosynthesis; 2-(alpha-D-mannosyl)-D-glycerate from GDP-alpha-D-mannose (MPG route): step 2/2.</text>
</comment>
<keyword evidence="4 5" id="KW-0460">Magnesium</keyword>
<dbReference type="HAMAP" id="MF_00617">
    <property type="entry name" value="MPGP_rel"/>
    <property type="match status" value="1"/>
</dbReference>
<evidence type="ECO:0000256" key="1">
    <source>
        <dbReference type="ARBA" id="ARBA00022490"/>
    </source>
</evidence>
<dbReference type="GO" id="GO:0005737">
    <property type="term" value="C:cytoplasm"/>
    <property type="evidence" value="ECO:0007669"/>
    <property type="project" value="UniProtKB-SubCell"/>
</dbReference>
<dbReference type="RefSeq" id="WP_165487919.1">
    <property type="nucleotide sequence ID" value="NZ_BDMD01000040.1"/>
</dbReference>
<dbReference type="InterPro" id="IPR006379">
    <property type="entry name" value="HAD-SF_hydro_IIB"/>
</dbReference>
<organism evidence="7 8">
    <name type="scientific">Aeropyrum pernix</name>
    <dbReference type="NCBI Taxonomy" id="56636"/>
    <lineage>
        <taxon>Archaea</taxon>
        <taxon>Thermoproteota</taxon>
        <taxon>Thermoprotei</taxon>
        <taxon>Desulfurococcales</taxon>
        <taxon>Desulfurococcaceae</taxon>
        <taxon>Aeropyrum</taxon>
    </lineage>
</organism>
<dbReference type="InterPro" id="IPR006381">
    <property type="entry name" value="HAD-SF-IIB-MPGP"/>
</dbReference>
<dbReference type="Proteomes" id="UP000291213">
    <property type="component" value="Unassembled WGS sequence"/>
</dbReference>
<feature type="binding site" evidence="5">
    <location>
        <position position="15"/>
    </location>
    <ligand>
        <name>Mg(2+)</name>
        <dbReference type="ChEBI" id="CHEBI:18420"/>
    </ligand>
</feature>
<feature type="active site" description="Nucleophile" evidence="5">
    <location>
        <position position="13"/>
    </location>
</feature>
<dbReference type="NCBIfam" id="TIGR02461">
    <property type="entry name" value="osmo_MPG_phos"/>
    <property type="match status" value="1"/>
</dbReference>
<comment type="similarity">
    <text evidence="5">Belongs to the HAD-like hydrolase superfamily. MPGP family.</text>
</comment>
<evidence type="ECO:0000313" key="7">
    <source>
        <dbReference type="EMBL" id="GBF09070.1"/>
    </source>
</evidence>
<dbReference type="InterPro" id="IPR033980">
    <property type="entry name" value="MPG_Pase_thermophiles"/>
</dbReference>
<dbReference type="Gene3D" id="3.30.980.20">
    <property type="entry name" value="Putative mannosyl-3-phosphoglycerate phosphatase, domain 2"/>
    <property type="match status" value="1"/>
</dbReference>
<dbReference type="AlphaFoldDB" id="A0A401H9K3"/>
<dbReference type="InterPro" id="IPR036412">
    <property type="entry name" value="HAD-like_sf"/>
</dbReference>
<keyword evidence="2 5" id="KW-0479">Metal-binding</keyword>
<dbReference type="InterPro" id="IPR012815">
    <property type="entry name" value="MPG_Pase"/>
</dbReference>
<dbReference type="InterPro" id="IPR023214">
    <property type="entry name" value="HAD_sf"/>
</dbReference>
<comment type="cofactor">
    <cofactor evidence="5">
        <name>Mg(2+)</name>
        <dbReference type="ChEBI" id="CHEBI:18420"/>
    </cofactor>
</comment>
<dbReference type="GO" id="GO:0051479">
    <property type="term" value="P:mannosylglycerate biosynthetic process"/>
    <property type="evidence" value="ECO:0007669"/>
    <property type="project" value="UniProtKB-UniRule"/>
</dbReference>
<proteinExistence type="inferred from homology"/>
<feature type="binding site" evidence="5">
    <location>
        <position position="219"/>
    </location>
    <ligand>
        <name>Mg(2+)</name>
        <dbReference type="ChEBI" id="CHEBI:18420"/>
    </ligand>
</feature>
<evidence type="ECO:0000256" key="4">
    <source>
        <dbReference type="ARBA" id="ARBA00022842"/>
    </source>
</evidence>
<dbReference type="OrthoDB" id="120822at2157"/>
<protein>
    <recommendedName>
        <fullName evidence="5 6">Mannosyl-3-phosphoglycerate phosphatase</fullName>
        <shortName evidence="5">MPGP</shortName>
        <ecNumber evidence="5 6">3.1.3.70</ecNumber>
    </recommendedName>
</protein>
<sequence>MEARPCSGVIFTDLDNTLVGPGGEAGEAGEAYLEALDLGYRVVPVTSKSIYEIVELWDSIGVPPGERIALAESGGAIYGPRGSLARPTGFNSEVGLEYTALGKPLASIDALLDSLAETCGAVRLSKADATEAQLITGLPRERAALAARREYLEVIWSRSQECLDTILRKALRHRELTYVHRAPRTVQIAAHRGKGRAIDAALQEPLLTPCAKVVVTAGDSSHDMPIIERGMLAFRVDYNRDWRRLVKPTYMVIPYEAPKAWTILIETVKTRSHTPSL</sequence>
<comment type="caution">
    <text evidence="5">Lacks conserved residue(s) required for the propagation of feature annotation.</text>
</comment>
<comment type="subcellular location">
    <subcellularLocation>
        <location evidence="5">Cytoplasm</location>
    </subcellularLocation>
</comment>
<accession>A0A401H9K3</accession>
<dbReference type="NCBIfam" id="TIGR01486">
    <property type="entry name" value="HAD-SF-IIB-MPGP"/>
    <property type="match status" value="1"/>
</dbReference>
<dbReference type="EMBL" id="BDMD01000040">
    <property type="protein sequence ID" value="GBF09070.1"/>
    <property type="molecule type" value="Genomic_DNA"/>
</dbReference>
<dbReference type="GO" id="GO:0050531">
    <property type="term" value="F:mannosyl-3-phosphoglycerate phosphatase activity"/>
    <property type="evidence" value="ECO:0007669"/>
    <property type="project" value="UniProtKB-UniRule"/>
</dbReference>
<feature type="binding site" evidence="5">
    <location>
        <position position="13"/>
    </location>
    <ligand>
        <name>Mg(2+)</name>
        <dbReference type="ChEBI" id="CHEBI:18420"/>
    </ligand>
</feature>
<evidence type="ECO:0000256" key="6">
    <source>
        <dbReference type="NCBIfam" id="TIGR02461"/>
    </source>
</evidence>
<name>A0A401H9K3_AERPX</name>
<comment type="caution">
    <text evidence="7">The sequence shown here is derived from an EMBL/GenBank/DDBJ whole genome shotgun (WGS) entry which is preliminary data.</text>
</comment>
<keyword evidence="1 5" id="KW-0963">Cytoplasm</keyword>
<dbReference type="Gene3D" id="3.40.50.1000">
    <property type="entry name" value="HAD superfamily/HAD-like"/>
    <property type="match status" value="1"/>
</dbReference>
<evidence type="ECO:0000256" key="5">
    <source>
        <dbReference type="HAMAP-Rule" id="MF_00617"/>
    </source>
</evidence>
<dbReference type="SUPFAM" id="SSF56784">
    <property type="entry name" value="HAD-like"/>
    <property type="match status" value="1"/>
</dbReference>
<comment type="catalytic activity">
    <reaction evidence="5">
        <text>2-O-(alpha-D-mannosyl)-3-phosphoglycerate + H2O = (2R)-2-O-(alpha-D-mannosyl)-glycerate + phosphate</text>
        <dbReference type="Rhea" id="RHEA:19309"/>
        <dbReference type="ChEBI" id="CHEBI:15377"/>
        <dbReference type="ChEBI" id="CHEBI:43474"/>
        <dbReference type="ChEBI" id="CHEBI:57541"/>
        <dbReference type="ChEBI" id="CHEBI:57744"/>
        <dbReference type="EC" id="3.1.3.70"/>
    </reaction>
</comment>
<reference evidence="7 8" key="1">
    <citation type="submission" date="2017-02" db="EMBL/GenBank/DDBJ databases">
        <title>isolation and characterization of a novel temperate virus Aeropyrum globular virus 1 infecting hyperthermophilic archaeon Aeropyrum.</title>
        <authorList>
            <person name="Yumiya M."/>
            <person name="Yoshida T."/>
            <person name="Sako Y."/>
        </authorList>
    </citation>
    <scope>NUCLEOTIDE SEQUENCE [LARGE SCALE GENOMIC DNA]</scope>
    <source>
        <strain evidence="7 8">YK1-12-2013</strain>
    </source>
</reference>